<gene>
    <name evidence="3" type="ORF">ACETWP_05980</name>
</gene>
<dbReference type="PRINTS" id="PR01438">
    <property type="entry name" value="UNVRSLSTRESS"/>
</dbReference>
<comment type="similarity">
    <text evidence="1">Belongs to the universal stress protein A family.</text>
</comment>
<protein>
    <submittedName>
        <fullName evidence="3">Universal stress protein</fullName>
    </submittedName>
</protein>
<reference evidence="3 4" key="1">
    <citation type="submission" date="2024-09" db="EMBL/GenBank/DDBJ databases">
        <authorList>
            <person name="Salinas-Garcia M.A."/>
            <person name="Prieme A."/>
        </authorList>
    </citation>
    <scope>NUCLEOTIDE SEQUENCE [LARGE SCALE GENOMIC DNA]</scope>
    <source>
        <strain evidence="3 4">DSM 21081</strain>
    </source>
</reference>
<dbReference type="Proteomes" id="UP001575652">
    <property type="component" value="Unassembled WGS sequence"/>
</dbReference>
<sequence length="287" mass="31284">MRYLVGYRPDERGAEALRLGIAGARTLQCELDVVYVVSHNTPYVASHPEGSRVSAEEQRLLTAKREALAAVPQDVPVRFHIRSNDSTAQGLIDAARELGAVRIVVGAAREGVLDRYSIGSVANALLHSSPVPVMLAPRGYGNTEPFSRLTAGVGEREGWQSVLSTALSSTRRHHRPLRLVSLVALDAERSRYGEDANAALRHANSVLAEAARSLPQDIDVAIDVVQGRKEEDAIASLDWEETDLMIIGSSRLAQKHRLFLGSTASRMLRALPVPMMVVPRDHEPPRA</sequence>
<dbReference type="InterPro" id="IPR006015">
    <property type="entry name" value="Universal_stress_UspA"/>
</dbReference>
<feature type="domain" description="UspA" evidence="2">
    <location>
        <begin position="148"/>
        <end position="279"/>
    </location>
</feature>
<dbReference type="SUPFAM" id="SSF52402">
    <property type="entry name" value="Adenine nucleotide alpha hydrolases-like"/>
    <property type="match status" value="2"/>
</dbReference>
<accession>A0ABV4UKJ9</accession>
<name>A0ABV4UKJ9_9MICC</name>
<evidence type="ECO:0000313" key="4">
    <source>
        <dbReference type="Proteomes" id="UP001575652"/>
    </source>
</evidence>
<dbReference type="RefSeq" id="WP_373971298.1">
    <property type="nucleotide sequence ID" value="NZ_JBHDLJ010000003.1"/>
</dbReference>
<dbReference type="Gene3D" id="3.40.50.620">
    <property type="entry name" value="HUPs"/>
    <property type="match status" value="1"/>
</dbReference>
<dbReference type="EMBL" id="JBHDLJ010000003">
    <property type="protein sequence ID" value="MFB0834132.1"/>
    <property type="molecule type" value="Genomic_DNA"/>
</dbReference>
<dbReference type="Pfam" id="PF00582">
    <property type="entry name" value="Usp"/>
    <property type="match status" value="2"/>
</dbReference>
<dbReference type="InterPro" id="IPR006016">
    <property type="entry name" value="UspA"/>
</dbReference>
<organism evidence="3 4">
    <name type="scientific">Arthrobacter halodurans</name>
    <dbReference type="NCBI Taxonomy" id="516699"/>
    <lineage>
        <taxon>Bacteria</taxon>
        <taxon>Bacillati</taxon>
        <taxon>Actinomycetota</taxon>
        <taxon>Actinomycetes</taxon>
        <taxon>Micrococcales</taxon>
        <taxon>Micrococcaceae</taxon>
        <taxon>Arthrobacter</taxon>
    </lineage>
</organism>
<evidence type="ECO:0000256" key="1">
    <source>
        <dbReference type="ARBA" id="ARBA00008791"/>
    </source>
</evidence>
<evidence type="ECO:0000313" key="3">
    <source>
        <dbReference type="EMBL" id="MFB0834132.1"/>
    </source>
</evidence>
<dbReference type="Gene3D" id="3.40.50.12370">
    <property type="match status" value="1"/>
</dbReference>
<proteinExistence type="inferred from homology"/>
<dbReference type="CDD" id="cd00293">
    <property type="entry name" value="USP-like"/>
    <property type="match status" value="2"/>
</dbReference>
<dbReference type="PANTHER" id="PTHR46268:SF6">
    <property type="entry name" value="UNIVERSAL STRESS PROTEIN UP12"/>
    <property type="match status" value="1"/>
</dbReference>
<keyword evidence="4" id="KW-1185">Reference proteome</keyword>
<dbReference type="InterPro" id="IPR014729">
    <property type="entry name" value="Rossmann-like_a/b/a_fold"/>
</dbReference>
<evidence type="ECO:0000259" key="2">
    <source>
        <dbReference type="Pfam" id="PF00582"/>
    </source>
</evidence>
<comment type="caution">
    <text evidence="3">The sequence shown here is derived from an EMBL/GenBank/DDBJ whole genome shotgun (WGS) entry which is preliminary data.</text>
</comment>
<dbReference type="PANTHER" id="PTHR46268">
    <property type="entry name" value="STRESS RESPONSE PROTEIN NHAX"/>
    <property type="match status" value="1"/>
</dbReference>
<feature type="domain" description="UspA" evidence="2">
    <location>
        <begin position="4"/>
        <end position="136"/>
    </location>
</feature>